<evidence type="ECO:0000313" key="3">
    <source>
        <dbReference type="Proteomes" id="UP000518266"/>
    </source>
</evidence>
<name>A0A7J5XKR1_DISMA</name>
<proteinExistence type="predicted"/>
<comment type="caution">
    <text evidence="2">The sequence shown here is derived from an EMBL/GenBank/DDBJ whole genome shotgun (WGS) entry which is preliminary data.</text>
</comment>
<evidence type="ECO:0000313" key="2">
    <source>
        <dbReference type="EMBL" id="KAF3837541.1"/>
    </source>
</evidence>
<protein>
    <submittedName>
        <fullName evidence="2">Uncharacterized protein</fullName>
    </submittedName>
</protein>
<reference evidence="2 3" key="1">
    <citation type="submission" date="2020-03" db="EMBL/GenBank/DDBJ databases">
        <title>Dissostichus mawsoni Genome sequencing and assembly.</title>
        <authorList>
            <person name="Park H."/>
        </authorList>
    </citation>
    <scope>NUCLEOTIDE SEQUENCE [LARGE SCALE GENOMIC DNA]</scope>
    <source>
        <strain evidence="2">DM0001</strain>
        <tissue evidence="2">Muscle</tissue>
    </source>
</reference>
<accession>A0A7J5XKR1</accession>
<keyword evidence="1" id="KW-0472">Membrane</keyword>
<feature type="transmembrane region" description="Helical" evidence="1">
    <location>
        <begin position="16"/>
        <end position="35"/>
    </location>
</feature>
<organism evidence="2 3">
    <name type="scientific">Dissostichus mawsoni</name>
    <name type="common">Antarctic cod</name>
    <dbReference type="NCBI Taxonomy" id="36200"/>
    <lineage>
        <taxon>Eukaryota</taxon>
        <taxon>Metazoa</taxon>
        <taxon>Chordata</taxon>
        <taxon>Craniata</taxon>
        <taxon>Vertebrata</taxon>
        <taxon>Euteleostomi</taxon>
        <taxon>Actinopterygii</taxon>
        <taxon>Neopterygii</taxon>
        <taxon>Teleostei</taxon>
        <taxon>Neoteleostei</taxon>
        <taxon>Acanthomorphata</taxon>
        <taxon>Eupercaria</taxon>
        <taxon>Perciformes</taxon>
        <taxon>Notothenioidei</taxon>
        <taxon>Nototheniidae</taxon>
        <taxon>Dissostichus</taxon>
    </lineage>
</organism>
<keyword evidence="1" id="KW-1133">Transmembrane helix</keyword>
<evidence type="ECO:0000256" key="1">
    <source>
        <dbReference type="SAM" id="Phobius"/>
    </source>
</evidence>
<keyword evidence="3" id="KW-1185">Reference proteome</keyword>
<dbReference type="AlphaFoldDB" id="A0A7J5XKR1"/>
<dbReference type="EMBL" id="JAAKFY010000023">
    <property type="protein sequence ID" value="KAF3837541.1"/>
    <property type="molecule type" value="Genomic_DNA"/>
</dbReference>
<dbReference type="Proteomes" id="UP000518266">
    <property type="component" value="Unassembled WGS sequence"/>
</dbReference>
<sequence>MTDSSEFLDQDSEDTFNQWTFVSMISPQLRVWLLMKHQKKKKKKKKKGLMWRHFTLIREQNGTTANQKGGQQTNSSQFLHDSQWKLLSLSSGKTLRLRTHNADSLQDLGTHNADSLQDLRTHNAGSLQDLRTHNADSLQDLRTHNADLFPGCPEPLTEKVSLSYR</sequence>
<keyword evidence="1" id="KW-0812">Transmembrane</keyword>
<gene>
    <name evidence="2" type="ORF">F7725_005005</name>
</gene>